<evidence type="ECO:0000256" key="1">
    <source>
        <dbReference type="ARBA" id="ARBA00004651"/>
    </source>
</evidence>
<feature type="transmembrane region" description="Helical" evidence="7">
    <location>
        <begin position="121"/>
        <end position="139"/>
    </location>
</feature>
<feature type="transmembrane region" description="Helical" evidence="7">
    <location>
        <begin position="159"/>
        <end position="189"/>
    </location>
</feature>
<dbReference type="InterPro" id="IPR042094">
    <property type="entry name" value="T2SS_GspF_sf"/>
</dbReference>
<evidence type="ECO:0000256" key="5">
    <source>
        <dbReference type="ARBA" id="ARBA00022989"/>
    </source>
</evidence>
<accession>A0A549YLH0</accession>
<keyword evidence="4 7" id="KW-0812">Transmembrane</keyword>
<keyword evidence="10" id="KW-1185">Reference proteome</keyword>
<evidence type="ECO:0000313" key="10">
    <source>
        <dbReference type="Proteomes" id="UP000319280"/>
    </source>
</evidence>
<dbReference type="Proteomes" id="UP000319280">
    <property type="component" value="Unassembled WGS sequence"/>
</dbReference>
<name>A0A549YLH0_9BACI</name>
<dbReference type="Gene3D" id="1.20.81.30">
    <property type="entry name" value="Type II secretion system (T2SS), domain F"/>
    <property type="match status" value="1"/>
</dbReference>
<keyword evidence="3" id="KW-1003">Cell membrane</keyword>
<keyword evidence="5 7" id="KW-1133">Transmembrane helix</keyword>
<evidence type="ECO:0000313" key="9">
    <source>
        <dbReference type="EMBL" id="TRM12697.1"/>
    </source>
</evidence>
<gene>
    <name evidence="9" type="ORF">FH966_13850</name>
</gene>
<sequence length="353" mass="41069">MDLFRIKRFGHSAAKRKAPSKELQLRFLHRLARLLKNGYALIKALEIIQWDNQLKSLATSVISSLKSGSPFDEALEYARFSPVVTSYLYLVRNNGDMVTNLEKCTTMFEQRFVYMKKFQETARYPLILLIVFTFLLYFIKQSIMPTFLNFFQGAPETVSTFMLAITIIDTIGYFFIGFLFVLGLGFVIWRLNKSKIDIDKQIRLYTLIPVYRQYKQMQISFLFAIHISSLLKSGLSIREVLINMSKQKKQPILAHYASLLTNELSRGIYVTNLLANLPLIDKQLSIIFQKHSDVQALEKDLTVYSELQTEETHRKIMKVITYIQPIFFIILGGMIVTIYISLMWPMFQLIKTI</sequence>
<dbReference type="RefSeq" id="WP_142791640.1">
    <property type="nucleotide sequence ID" value="NZ_VJMZ01000001.1"/>
</dbReference>
<reference evidence="9 10" key="1">
    <citation type="submission" date="2019-07" db="EMBL/GenBank/DDBJ databases">
        <title>Genomic analysis of Lentibacillus sp. NKC851-2.</title>
        <authorList>
            <person name="Oh Y.J."/>
        </authorList>
    </citation>
    <scope>NUCLEOTIDE SEQUENCE [LARGE SCALE GENOMIC DNA]</scope>
    <source>
        <strain evidence="9 10">NKC851-2</strain>
    </source>
</reference>
<keyword evidence="6 7" id="KW-0472">Membrane</keyword>
<comment type="similarity">
    <text evidence="2">Belongs to the GSP F family.</text>
</comment>
<dbReference type="GO" id="GO:0005886">
    <property type="term" value="C:plasma membrane"/>
    <property type="evidence" value="ECO:0007669"/>
    <property type="project" value="UniProtKB-SubCell"/>
</dbReference>
<feature type="transmembrane region" description="Helical" evidence="7">
    <location>
        <begin position="322"/>
        <end position="347"/>
    </location>
</feature>
<organism evidence="9 10">
    <name type="scientific">Lentibacillus cibarius</name>
    <dbReference type="NCBI Taxonomy" id="2583219"/>
    <lineage>
        <taxon>Bacteria</taxon>
        <taxon>Bacillati</taxon>
        <taxon>Bacillota</taxon>
        <taxon>Bacilli</taxon>
        <taxon>Bacillales</taxon>
        <taxon>Bacillaceae</taxon>
        <taxon>Lentibacillus</taxon>
    </lineage>
</organism>
<feature type="domain" description="Type II secretion system protein GspF" evidence="8">
    <location>
        <begin position="27"/>
        <end position="139"/>
    </location>
</feature>
<evidence type="ECO:0000256" key="6">
    <source>
        <dbReference type="ARBA" id="ARBA00023136"/>
    </source>
</evidence>
<comment type="subcellular location">
    <subcellularLocation>
        <location evidence="1">Cell membrane</location>
        <topology evidence="1">Multi-pass membrane protein</topology>
    </subcellularLocation>
</comment>
<evidence type="ECO:0000256" key="4">
    <source>
        <dbReference type="ARBA" id="ARBA00022692"/>
    </source>
</evidence>
<dbReference type="PANTHER" id="PTHR30012">
    <property type="entry name" value="GENERAL SECRETION PATHWAY PROTEIN"/>
    <property type="match status" value="1"/>
</dbReference>
<comment type="caution">
    <text evidence="9">The sequence shown here is derived from an EMBL/GenBank/DDBJ whole genome shotgun (WGS) entry which is preliminary data.</text>
</comment>
<proteinExistence type="inferred from homology"/>
<evidence type="ECO:0000256" key="3">
    <source>
        <dbReference type="ARBA" id="ARBA00022475"/>
    </source>
</evidence>
<dbReference type="InterPro" id="IPR003004">
    <property type="entry name" value="GspF/PilC"/>
</dbReference>
<feature type="domain" description="Type II secretion system protein GspF" evidence="8">
    <location>
        <begin position="223"/>
        <end position="345"/>
    </location>
</feature>
<dbReference type="Pfam" id="PF00482">
    <property type="entry name" value="T2SSF"/>
    <property type="match status" value="2"/>
</dbReference>
<evidence type="ECO:0000256" key="2">
    <source>
        <dbReference type="ARBA" id="ARBA00005745"/>
    </source>
</evidence>
<evidence type="ECO:0000259" key="8">
    <source>
        <dbReference type="Pfam" id="PF00482"/>
    </source>
</evidence>
<dbReference type="InterPro" id="IPR018076">
    <property type="entry name" value="T2SS_GspF_dom"/>
</dbReference>
<dbReference type="EMBL" id="VJMZ01000001">
    <property type="protein sequence ID" value="TRM12697.1"/>
    <property type="molecule type" value="Genomic_DNA"/>
</dbReference>
<evidence type="ECO:0000256" key="7">
    <source>
        <dbReference type="SAM" id="Phobius"/>
    </source>
</evidence>
<dbReference type="AlphaFoldDB" id="A0A549YLH0"/>
<dbReference type="PANTHER" id="PTHR30012:SF0">
    <property type="entry name" value="TYPE II SECRETION SYSTEM PROTEIN F-RELATED"/>
    <property type="match status" value="1"/>
</dbReference>
<protein>
    <submittedName>
        <fullName evidence="9">Chromosome partitioning protein ParA</fullName>
    </submittedName>
</protein>